<proteinExistence type="predicted"/>
<dbReference type="AlphaFoldDB" id="A0A9W6W2J3"/>
<evidence type="ECO:0000313" key="1">
    <source>
        <dbReference type="EMBL" id="GLZ77077.1"/>
    </source>
</evidence>
<accession>A0A9W6W2J3</accession>
<sequence length="59" mass="6024">MTGAAVLLAALALFGVLVYLCGSEDGVAKPDPMKVVEDGLHLRDLLPGGNPAGLHDDLP</sequence>
<reference evidence="1" key="1">
    <citation type="submission" date="2023-03" db="EMBL/GenBank/DDBJ databases">
        <title>Actinorhabdospora filicis NBRC 111898.</title>
        <authorList>
            <person name="Ichikawa N."/>
            <person name="Sato H."/>
            <person name="Tonouchi N."/>
        </authorList>
    </citation>
    <scope>NUCLEOTIDE SEQUENCE</scope>
    <source>
        <strain evidence="1">NBRC 111898</strain>
    </source>
</reference>
<protein>
    <submittedName>
        <fullName evidence="1">Uncharacterized protein</fullName>
    </submittedName>
</protein>
<dbReference type="EMBL" id="BSTX01000001">
    <property type="protein sequence ID" value="GLZ77077.1"/>
    <property type="molecule type" value="Genomic_DNA"/>
</dbReference>
<keyword evidence="2" id="KW-1185">Reference proteome</keyword>
<name>A0A9W6W2J3_9ACTN</name>
<dbReference type="RefSeq" id="WP_285662210.1">
    <property type="nucleotide sequence ID" value="NZ_BSTX01000001.1"/>
</dbReference>
<comment type="caution">
    <text evidence="1">The sequence shown here is derived from an EMBL/GenBank/DDBJ whole genome shotgun (WGS) entry which is preliminary data.</text>
</comment>
<gene>
    <name evidence="1" type="ORF">Afil01_18840</name>
</gene>
<dbReference type="Proteomes" id="UP001165079">
    <property type="component" value="Unassembled WGS sequence"/>
</dbReference>
<organism evidence="1 2">
    <name type="scientific">Actinorhabdospora filicis</name>
    <dbReference type="NCBI Taxonomy" id="1785913"/>
    <lineage>
        <taxon>Bacteria</taxon>
        <taxon>Bacillati</taxon>
        <taxon>Actinomycetota</taxon>
        <taxon>Actinomycetes</taxon>
        <taxon>Micromonosporales</taxon>
        <taxon>Micromonosporaceae</taxon>
        <taxon>Actinorhabdospora</taxon>
    </lineage>
</organism>
<evidence type="ECO:0000313" key="2">
    <source>
        <dbReference type="Proteomes" id="UP001165079"/>
    </source>
</evidence>